<dbReference type="PANTHER" id="PTHR12317:SF79">
    <property type="entry name" value="ACYLTRANSFERASE"/>
    <property type="match status" value="1"/>
</dbReference>
<evidence type="ECO:0000256" key="10">
    <source>
        <dbReference type="ARBA" id="ARBA00023315"/>
    </source>
</evidence>
<feature type="transmembrane region" description="Helical" evidence="11">
    <location>
        <begin position="47"/>
        <end position="68"/>
    </location>
</feature>
<evidence type="ECO:0000256" key="3">
    <source>
        <dbReference type="ARBA" id="ARBA00022516"/>
    </source>
</evidence>
<keyword evidence="6" id="KW-0256">Endoplasmic reticulum</keyword>
<name>A0ABN8M7J0_9CNID</name>
<evidence type="ECO:0000256" key="11">
    <source>
        <dbReference type="SAM" id="Phobius"/>
    </source>
</evidence>
<dbReference type="Proteomes" id="UP001159427">
    <property type="component" value="Unassembled WGS sequence"/>
</dbReference>
<protein>
    <recommendedName>
        <fullName evidence="14">Diacylglycerol O-acyltransferase</fullName>
    </recommendedName>
</protein>
<feature type="transmembrane region" description="Helical" evidence="11">
    <location>
        <begin position="367"/>
        <end position="388"/>
    </location>
</feature>
<evidence type="ECO:0000256" key="9">
    <source>
        <dbReference type="ARBA" id="ARBA00023136"/>
    </source>
</evidence>
<dbReference type="PANTHER" id="PTHR12317">
    <property type="entry name" value="DIACYLGLYCEROL O-ACYLTRANSFERASE"/>
    <property type="match status" value="1"/>
</dbReference>
<keyword evidence="3" id="KW-0444">Lipid biosynthesis</keyword>
<proteinExistence type="inferred from homology"/>
<dbReference type="EMBL" id="CALNXI010000342">
    <property type="protein sequence ID" value="CAH3025216.1"/>
    <property type="molecule type" value="Genomic_DNA"/>
</dbReference>
<keyword evidence="8" id="KW-0443">Lipid metabolism</keyword>
<keyword evidence="5 11" id="KW-0812">Transmembrane</keyword>
<keyword evidence="13" id="KW-1185">Reference proteome</keyword>
<sequence length="680" mass="77163">MSSKHRKNTSVSLSMSNLLEEPLQFAAVLIMTTLFIFAHTLGILFSIYVLLTPLYGFMVIYLLWTYCFDMKTPSKGGRRYEAFRRLKTWDYFRDYFPVRLIRTKRLDPNKNYILGYHPHGIMCAGAWANFATEATGFSDLFPGIKSHLLTLKLMFKFPLWRDFIMAGGVCDVSKESIRHIVTKQGTGNAAVIVVGGAAESLDARPGSYTLTLKNRKGFAKMALQTGAYLVPVFSFGENELFNQVSNPRGSRLRAFQNKLMKILSFAPPLFFGRGILPRIIGIMPHKRPVCTVVGAPIPVKRAVTNPSAQQVNRLHKKYVQGLINLFEEHKHRYGLARSVKLRIMPLVEFAPLRIPLHRRLETAAVALYYYSFYFGALIGTLIILGLFFTSYYPLAILYLSWAYLIDGRTPEHGGRRSNFIRKLRIWKYFRDYFPIALVKTSELEPSKNYIFGYHPHGVLCAGAFCNFATEATDFTNVFPGITPHLLPLMALFKPPLFRDYIMCSGMCNVTRESCEYILTKKGPGNSVVIVVGGAEEAFDAHPGTYSLILKPRKGFIKLALRTGASLVPVFAFGENDVFNQVNNPRGSWLRDIQLKIQKKVAFAPVLFHGRGIFQYTFGFLPHRKPINVVVGEPISVTKVDNPTPEQLDDLHATYIDRLKKLFEDHKSKYYVPESTELVIY</sequence>
<gene>
    <name evidence="12" type="ORF">PEVE_00025406</name>
</gene>
<comment type="subcellular location">
    <subcellularLocation>
        <location evidence="1">Endoplasmic reticulum membrane</location>
        <topology evidence="1">Multi-pass membrane protein</topology>
    </subcellularLocation>
</comment>
<keyword evidence="10" id="KW-0012">Acyltransferase</keyword>
<accession>A0ABN8M7J0</accession>
<evidence type="ECO:0008006" key="14">
    <source>
        <dbReference type="Google" id="ProtNLM"/>
    </source>
</evidence>
<feature type="transmembrane region" description="Helical" evidence="11">
    <location>
        <begin position="21"/>
        <end position="41"/>
    </location>
</feature>
<keyword evidence="9 11" id="KW-0472">Membrane</keyword>
<organism evidence="12 13">
    <name type="scientific">Porites evermanni</name>
    <dbReference type="NCBI Taxonomy" id="104178"/>
    <lineage>
        <taxon>Eukaryota</taxon>
        <taxon>Metazoa</taxon>
        <taxon>Cnidaria</taxon>
        <taxon>Anthozoa</taxon>
        <taxon>Hexacorallia</taxon>
        <taxon>Scleractinia</taxon>
        <taxon>Fungiina</taxon>
        <taxon>Poritidae</taxon>
        <taxon>Porites</taxon>
    </lineage>
</organism>
<dbReference type="InterPro" id="IPR007130">
    <property type="entry name" value="DAGAT"/>
</dbReference>
<evidence type="ECO:0000313" key="12">
    <source>
        <dbReference type="EMBL" id="CAH3025216.1"/>
    </source>
</evidence>
<evidence type="ECO:0000313" key="13">
    <source>
        <dbReference type="Proteomes" id="UP001159427"/>
    </source>
</evidence>
<evidence type="ECO:0000256" key="4">
    <source>
        <dbReference type="ARBA" id="ARBA00022679"/>
    </source>
</evidence>
<evidence type="ECO:0000256" key="6">
    <source>
        <dbReference type="ARBA" id="ARBA00022824"/>
    </source>
</evidence>
<comment type="caution">
    <text evidence="12">The sequence shown here is derived from an EMBL/GenBank/DDBJ whole genome shotgun (WGS) entry which is preliminary data.</text>
</comment>
<dbReference type="CDD" id="cd07987">
    <property type="entry name" value="LPLAT_MGAT-like"/>
    <property type="match status" value="2"/>
</dbReference>
<comment type="similarity">
    <text evidence="2">Belongs to the diacylglycerol acyltransferase family.</text>
</comment>
<evidence type="ECO:0000256" key="7">
    <source>
        <dbReference type="ARBA" id="ARBA00022989"/>
    </source>
</evidence>
<evidence type="ECO:0000256" key="8">
    <source>
        <dbReference type="ARBA" id="ARBA00023098"/>
    </source>
</evidence>
<evidence type="ECO:0000256" key="2">
    <source>
        <dbReference type="ARBA" id="ARBA00005420"/>
    </source>
</evidence>
<evidence type="ECO:0000256" key="1">
    <source>
        <dbReference type="ARBA" id="ARBA00004477"/>
    </source>
</evidence>
<dbReference type="Pfam" id="PF03982">
    <property type="entry name" value="DAGAT"/>
    <property type="match status" value="2"/>
</dbReference>
<keyword evidence="7 11" id="KW-1133">Transmembrane helix</keyword>
<reference evidence="12 13" key="1">
    <citation type="submission" date="2022-05" db="EMBL/GenBank/DDBJ databases">
        <authorList>
            <consortium name="Genoscope - CEA"/>
            <person name="William W."/>
        </authorList>
    </citation>
    <scope>NUCLEOTIDE SEQUENCE [LARGE SCALE GENOMIC DNA]</scope>
</reference>
<dbReference type="SUPFAM" id="SSF69593">
    <property type="entry name" value="Glycerol-3-phosphate (1)-acyltransferase"/>
    <property type="match status" value="1"/>
</dbReference>
<keyword evidence="4" id="KW-0808">Transferase</keyword>
<evidence type="ECO:0000256" key="5">
    <source>
        <dbReference type="ARBA" id="ARBA00022692"/>
    </source>
</evidence>